<feature type="region of interest" description="Disordered" evidence="1">
    <location>
        <begin position="101"/>
        <end position="140"/>
    </location>
</feature>
<dbReference type="Proteomes" id="UP000694890">
    <property type="component" value="Unplaced"/>
</dbReference>
<feature type="region of interest" description="Disordered" evidence="1">
    <location>
        <begin position="196"/>
        <end position="239"/>
    </location>
</feature>
<protein>
    <submittedName>
        <fullName evidence="4">Uncharacterized protein LOC108879799</fullName>
    </submittedName>
</protein>
<dbReference type="PANTHER" id="PTHR46599:SF6">
    <property type="entry name" value="DUAL SPECIFICITY PHOSPHATASE 26"/>
    <property type="match status" value="1"/>
</dbReference>
<feature type="domain" description="PiggyBac transposable element-derived protein" evidence="2">
    <location>
        <begin position="545"/>
        <end position="607"/>
    </location>
</feature>
<dbReference type="AlphaFoldDB" id="A0AAJ7PIM7"/>
<sequence length="698" mass="79793">MSKVQTLKALASQRQTAAAEEIIELFGRTIAEYRDLKEENKRQWRKTTAVSVKAEIQQVIVGDHIKFEQQEWIPSVDPELPHIKEELQEHWSVQEGHQLQGLVKGKDDEEKAQSSQLNQRETDEQIKEEAEGEQCEESEPTRKLRVLVKQQLTSAVEEIFGLFETTLAEYETEIEGLHKLLEERVKPEVQIITAVHEENSDGGEVSGLSDVSWDNSGSDESSSDSDLEPLQKVRPVNPLPEDGPVTDVCAMEVSPAQDIDKDGTVRMVIESAGGTGRRQIQNICSDSAGPTLHARRNICDKLSAFMCLCDGVMLQHIRECTIAKARRAGEERANWDVSLAELKAFIALLYVRGAYCGKNIDVESFWSEQWSIMFFTTTMSKNRFQEIMRHLCFDQKMTRCCQSTSDKFAHLREVWDRFIKNSIACYRPGRDITVNEQLFPTKVRCPFTQYMSNKFGIRFWLAVDVDTKYILNGFPYLGKDDSRLATQRLGENVMLKLVEPFVCKGRNITTSIPLANTLSSKNTSPVGKINKDKRELKHGKMVLSMNQSKRNVHLKRKPEMKTYHNQTKTGVDILYQMAHQYTVKDGTRRWPVAAFYNVLDFAAMNAWVLYQSCMNENIPRRDFILQLAQELRAEWMASREPPRLDVPLKYAAEDRKRMTCMVKAQCKQNKTYCKCLKCGVAVCGKCTVKVMYVCARCV</sequence>
<evidence type="ECO:0000256" key="1">
    <source>
        <dbReference type="SAM" id="MobiDB-lite"/>
    </source>
</evidence>
<evidence type="ECO:0000313" key="3">
    <source>
        <dbReference type="Proteomes" id="UP000694890"/>
    </source>
</evidence>
<name>A0AAJ7PIM7_LATCA</name>
<dbReference type="InterPro" id="IPR029526">
    <property type="entry name" value="PGBD"/>
</dbReference>
<dbReference type="GeneID" id="108879799"/>
<accession>A0AAJ7PIM7</accession>
<evidence type="ECO:0000313" key="4">
    <source>
        <dbReference type="RefSeq" id="XP_018526702.1"/>
    </source>
</evidence>
<organism evidence="3 4">
    <name type="scientific">Lates calcarifer</name>
    <name type="common">Barramundi</name>
    <name type="synonym">Holocentrus calcarifer</name>
    <dbReference type="NCBI Taxonomy" id="8187"/>
    <lineage>
        <taxon>Eukaryota</taxon>
        <taxon>Metazoa</taxon>
        <taxon>Chordata</taxon>
        <taxon>Craniata</taxon>
        <taxon>Vertebrata</taxon>
        <taxon>Euteleostomi</taxon>
        <taxon>Actinopterygii</taxon>
        <taxon>Neopterygii</taxon>
        <taxon>Teleostei</taxon>
        <taxon>Neoteleostei</taxon>
        <taxon>Acanthomorphata</taxon>
        <taxon>Carangaria</taxon>
        <taxon>Carangaria incertae sedis</taxon>
        <taxon>Centropomidae</taxon>
        <taxon>Lates</taxon>
    </lineage>
</organism>
<feature type="domain" description="PiggyBac transposable element-derived protein" evidence="2">
    <location>
        <begin position="304"/>
        <end position="535"/>
    </location>
</feature>
<evidence type="ECO:0000259" key="2">
    <source>
        <dbReference type="Pfam" id="PF13843"/>
    </source>
</evidence>
<dbReference type="PANTHER" id="PTHR46599">
    <property type="entry name" value="PIGGYBAC TRANSPOSABLE ELEMENT-DERIVED PROTEIN 4"/>
    <property type="match status" value="1"/>
</dbReference>
<dbReference type="KEGG" id="lcf:108879799"/>
<proteinExistence type="predicted"/>
<feature type="compositionally biased region" description="Basic and acidic residues" evidence="1">
    <location>
        <begin position="120"/>
        <end position="129"/>
    </location>
</feature>
<dbReference type="RefSeq" id="XP_018526702.1">
    <property type="nucleotide sequence ID" value="XM_018671186.2"/>
</dbReference>
<dbReference type="Pfam" id="PF13843">
    <property type="entry name" value="DDE_Tnp_1_7"/>
    <property type="match status" value="2"/>
</dbReference>
<reference evidence="4" key="1">
    <citation type="submission" date="2025-08" db="UniProtKB">
        <authorList>
            <consortium name="RefSeq"/>
        </authorList>
    </citation>
    <scope>IDENTIFICATION</scope>
    <source>
        <tissue evidence="4">Brain</tissue>
    </source>
</reference>
<gene>
    <name evidence="4" type="primary">LOC108879799</name>
</gene>